<dbReference type="SUPFAM" id="SSF52540">
    <property type="entry name" value="P-loop containing nucleoside triphosphate hydrolases"/>
    <property type="match status" value="1"/>
</dbReference>
<keyword evidence="1" id="KW-0813">Transport</keyword>
<dbReference type="RefSeq" id="WP_208148942.1">
    <property type="nucleotide sequence ID" value="NZ_JAGETV010000008.1"/>
</dbReference>
<dbReference type="InterPro" id="IPR003593">
    <property type="entry name" value="AAA+_ATPase"/>
</dbReference>
<dbReference type="PROSITE" id="PS00211">
    <property type="entry name" value="ABC_TRANSPORTER_1"/>
    <property type="match status" value="1"/>
</dbReference>
<keyword evidence="6" id="KW-1185">Reference proteome</keyword>
<evidence type="ECO:0000259" key="4">
    <source>
        <dbReference type="PROSITE" id="PS50893"/>
    </source>
</evidence>
<evidence type="ECO:0000256" key="1">
    <source>
        <dbReference type="ARBA" id="ARBA00022448"/>
    </source>
</evidence>
<dbReference type="InterPro" id="IPR050153">
    <property type="entry name" value="Metal_Ion_Import_ABC"/>
</dbReference>
<dbReference type="Pfam" id="PF00005">
    <property type="entry name" value="ABC_tran"/>
    <property type="match status" value="1"/>
</dbReference>
<gene>
    <name evidence="5" type="ORF">J3998_06630</name>
</gene>
<evidence type="ECO:0000313" key="5">
    <source>
        <dbReference type="EMBL" id="MBO1927249.1"/>
    </source>
</evidence>
<dbReference type="SMART" id="SM00382">
    <property type="entry name" value="AAA"/>
    <property type="match status" value="1"/>
</dbReference>
<dbReference type="Gene3D" id="3.40.50.300">
    <property type="entry name" value="P-loop containing nucleotide triphosphate hydrolases"/>
    <property type="match status" value="1"/>
</dbReference>
<dbReference type="EMBL" id="JAGETV010000008">
    <property type="protein sequence ID" value="MBO1927249.1"/>
    <property type="molecule type" value="Genomic_DNA"/>
</dbReference>
<dbReference type="PROSITE" id="PS50893">
    <property type="entry name" value="ABC_TRANSPORTER_2"/>
    <property type="match status" value="1"/>
</dbReference>
<organism evidence="5 6">
    <name type="scientific">Thiomicrorhabdus marina</name>
    <dbReference type="NCBI Taxonomy" id="2818442"/>
    <lineage>
        <taxon>Bacteria</taxon>
        <taxon>Pseudomonadati</taxon>
        <taxon>Pseudomonadota</taxon>
        <taxon>Gammaproteobacteria</taxon>
        <taxon>Thiotrichales</taxon>
        <taxon>Piscirickettsiaceae</taxon>
        <taxon>Thiomicrorhabdus</taxon>
    </lineage>
</organism>
<sequence length="257" mass="28851">MNNKLAPMTEFKVSNLCAAYGRKHVFSGINFRLQKGEVVALLGPNGCGKTTLLRTLLALHPKTEGEIWFAGKSIDDLSVKQRARMVSYVPQYHKMAFAYPVLEMVLMAIYGDKAPWLHASQDEIAHAMSALEWMGIAELAHRPYTELSGGQRQMVLIARAYAQNTPLIMMDEPTNGLDYGNQIKLLQKINALMETGKTVLMTTHHPEHALQCSSRAITMKDGHLLSDGCPLDVLKDEKIRSLYELSHDDFYAYRKQA</sequence>
<comment type="caution">
    <text evidence="5">The sequence shown here is derived from an EMBL/GenBank/DDBJ whole genome shotgun (WGS) entry which is preliminary data.</text>
</comment>
<evidence type="ECO:0000256" key="3">
    <source>
        <dbReference type="ARBA" id="ARBA00022840"/>
    </source>
</evidence>
<keyword evidence="3 5" id="KW-0067">ATP-binding</keyword>
<dbReference type="InterPro" id="IPR017871">
    <property type="entry name" value="ABC_transporter-like_CS"/>
</dbReference>
<dbReference type="InterPro" id="IPR003439">
    <property type="entry name" value="ABC_transporter-like_ATP-bd"/>
</dbReference>
<dbReference type="InterPro" id="IPR027417">
    <property type="entry name" value="P-loop_NTPase"/>
</dbReference>
<proteinExistence type="predicted"/>
<accession>A0ABS3Q5I7</accession>
<dbReference type="Proteomes" id="UP000664835">
    <property type="component" value="Unassembled WGS sequence"/>
</dbReference>
<dbReference type="CDD" id="cd03214">
    <property type="entry name" value="ABC_Iron-Siderophores_B12_Hemin"/>
    <property type="match status" value="1"/>
</dbReference>
<dbReference type="PANTHER" id="PTHR42734:SF19">
    <property type="entry name" value="IRON COMPOUNDS ABC TRANSPORTER, ATP-BINDING PROTEIN"/>
    <property type="match status" value="1"/>
</dbReference>
<keyword evidence="2" id="KW-0547">Nucleotide-binding</keyword>
<dbReference type="GO" id="GO:0005524">
    <property type="term" value="F:ATP binding"/>
    <property type="evidence" value="ECO:0007669"/>
    <property type="project" value="UniProtKB-KW"/>
</dbReference>
<feature type="domain" description="ABC transporter" evidence="4">
    <location>
        <begin position="11"/>
        <end position="246"/>
    </location>
</feature>
<evidence type="ECO:0000313" key="6">
    <source>
        <dbReference type="Proteomes" id="UP000664835"/>
    </source>
</evidence>
<dbReference type="PANTHER" id="PTHR42734">
    <property type="entry name" value="METAL TRANSPORT SYSTEM ATP-BINDING PROTEIN TM_0124-RELATED"/>
    <property type="match status" value="1"/>
</dbReference>
<name>A0ABS3Q5I7_9GAMM</name>
<evidence type="ECO:0000256" key="2">
    <source>
        <dbReference type="ARBA" id="ARBA00022741"/>
    </source>
</evidence>
<reference evidence="5 6" key="1">
    <citation type="submission" date="2021-03" db="EMBL/GenBank/DDBJ databases">
        <title>Thiomicrorhabdus sp.nov.,novel sulfur-oxidizing bacteria isolated from coastal sediment.</title>
        <authorList>
            <person name="Liu X."/>
        </authorList>
    </citation>
    <scope>NUCLEOTIDE SEQUENCE [LARGE SCALE GENOMIC DNA]</scope>
    <source>
        <strain evidence="5 6">6S2-11</strain>
    </source>
</reference>
<protein>
    <submittedName>
        <fullName evidence="5">ABC transporter ATP-binding protein</fullName>
    </submittedName>
</protein>